<proteinExistence type="inferred from homology"/>
<dbReference type="KEGG" id="mri:Mal4_57850"/>
<dbReference type="InterPro" id="IPR011542">
    <property type="entry name" value="SUF_FeS_clus_asmbl_SufD"/>
</dbReference>
<dbReference type="GO" id="GO:0016226">
    <property type="term" value="P:iron-sulfur cluster assembly"/>
    <property type="evidence" value="ECO:0007669"/>
    <property type="project" value="InterPro"/>
</dbReference>
<dbReference type="InterPro" id="IPR037284">
    <property type="entry name" value="SUF_FeS_clus_asmbl_SufBD_sf"/>
</dbReference>
<comment type="similarity">
    <text evidence="1">Belongs to the iron-sulfur cluster assembly SufBD family.</text>
</comment>
<sequence length="440" mass="49166">MALSAATTGFDADIWQDFTAARNEPDWILELRRQAFELYQEKLAAPLDPEEYKRIDLRTFRPEKYALQPAGAGTEATAGLDTLMQDRGEFAGRVTHVDGHCTSSELAPELAGKGVLFGDLATMLEQHREQLEPYFHTRAVDPERDRFSAWHAAFWTGGTVLFVPRNVELDAPLYSLIGLQADGAADFSHTLIILEEGASATLLEETSSFSPDTEGLHVGAVELIVAPGARLRYVQLQNWNEKVRHFAHQSGRVGRDSMLQWTVGGLGAKMAHIHQDVHLDGRGAHAEVNGVTFATDRQLLSYYTQQTHHQPDTRSDLLYKEVCRDKSRVVWRGMIKVDPDAQKTDGYQRNDALMLSRDARADAIPGLEIEADDVRCTHGATAGRVDEEQVFYAMCRGLSRYEAMHVIVEGFFAEIYDRIPVELVRETLSQAVERKLGIGD</sequence>
<organism evidence="4 5">
    <name type="scientific">Maioricimonas rarisocia</name>
    <dbReference type="NCBI Taxonomy" id="2528026"/>
    <lineage>
        <taxon>Bacteria</taxon>
        <taxon>Pseudomonadati</taxon>
        <taxon>Planctomycetota</taxon>
        <taxon>Planctomycetia</taxon>
        <taxon>Planctomycetales</taxon>
        <taxon>Planctomycetaceae</taxon>
        <taxon>Maioricimonas</taxon>
    </lineage>
</organism>
<dbReference type="InterPro" id="IPR045595">
    <property type="entry name" value="SufBD_N"/>
</dbReference>
<evidence type="ECO:0000313" key="4">
    <source>
        <dbReference type="EMBL" id="QDU41418.1"/>
    </source>
</evidence>
<gene>
    <name evidence="4" type="primary">sufB_2</name>
    <name evidence="4" type="ORF">Mal4_57850</name>
</gene>
<dbReference type="SUPFAM" id="SSF101960">
    <property type="entry name" value="Stabilizer of iron transporter SufD"/>
    <property type="match status" value="1"/>
</dbReference>
<dbReference type="AlphaFoldDB" id="A0A517ZG06"/>
<evidence type="ECO:0000313" key="5">
    <source>
        <dbReference type="Proteomes" id="UP000320496"/>
    </source>
</evidence>
<dbReference type="OrthoDB" id="9803529at2"/>
<name>A0A517ZG06_9PLAN</name>
<feature type="domain" description="SUF system FeS cluster assembly SufBD N-terminal" evidence="3">
    <location>
        <begin position="24"/>
        <end position="173"/>
    </location>
</feature>
<dbReference type="Pfam" id="PF01458">
    <property type="entry name" value="SUFBD_core"/>
    <property type="match status" value="1"/>
</dbReference>
<dbReference type="EMBL" id="CP036275">
    <property type="protein sequence ID" value="QDU41418.1"/>
    <property type="molecule type" value="Genomic_DNA"/>
</dbReference>
<dbReference type="Pfam" id="PF19295">
    <property type="entry name" value="SufBD_N"/>
    <property type="match status" value="1"/>
</dbReference>
<dbReference type="InterPro" id="IPR055346">
    <property type="entry name" value="Fe-S_cluster_assembly_SufBD"/>
</dbReference>
<dbReference type="RefSeq" id="WP_145372792.1">
    <property type="nucleotide sequence ID" value="NZ_CP036275.1"/>
</dbReference>
<dbReference type="InterPro" id="IPR000825">
    <property type="entry name" value="SUF_FeS_clus_asmbl_SufBD_core"/>
</dbReference>
<evidence type="ECO:0000259" key="3">
    <source>
        <dbReference type="Pfam" id="PF19295"/>
    </source>
</evidence>
<dbReference type="PANTHER" id="PTHR30508">
    <property type="entry name" value="FES CLUSTER ASSEMBLY PROTEIN SUF"/>
    <property type="match status" value="1"/>
</dbReference>
<accession>A0A517ZG06</accession>
<evidence type="ECO:0000259" key="2">
    <source>
        <dbReference type="Pfam" id="PF01458"/>
    </source>
</evidence>
<reference evidence="4 5" key="1">
    <citation type="submission" date="2019-02" db="EMBL/GenBank/DDBJ databases">
        <title>Deep-cultivation of Planctomycetes and their phenomic and genomic characterization uncovers novel biology.</title>
        <authorList>
            <person name="Wiegand S."/>
            <person name="Jogler M."/>
            <person name="Boedeker C."/>
            <person name="Pinto D."/>
            <person name="Vollmers J."/>
            <person name="Rivas-Marin E."/>
            <person name="Kohn T."/>
            <person name="Peeters S.H."/>
            <person name="Heuer A."/>
            <person name="Rast P."/>
            <person name="Oberbeckmann S."/>
            <person name="Bunk B."/>
            <person name="Jeske O."/>
            <person name="Meyerdierks A."/>
            <person name="Storesund J.E."/>
            <person name="Kallscheuer N."/>
            <person name="Luecker S."/>
            <person name="Lage O.M."/>
            <person name="Pohl T."/>
            <person name="Merkel B.J."/>
            <person name="Hornburger P."/>
            <person name="Mueller R.-W."/>
            <person name="Bruemmer F."/>
            <person name="Labrenz M."/>
            <person name="Spormann A.M."/>
            <person name="Op den Camp H."/>
            <person name="Overmann J."/>
            <person name="Amann R."/>
            <person name="Jetten M.S.M."/>
            <person name="Mascher T."/>
            <person name="Medema M.H."/>
            <person name="Devos D.P."/>
            <person name="Kaster A.-K."/>
            <person name="Ovreas L."/>
            <person name="Rohde M."/>
            <person name="Galperin M.Y."/>
            <person name="Jogler C."/>
        </authorList>
    </citation>
    <scope>NUCLEOTIDE SEQUENCE [LARGE SCALE GENOMIC DNA]</scope>
    <source>
        <strain evidence="4 5">Mal4</strain>
    </source>
</reference>
<keyword evidence="5" id="KW-1185">Reference proteome</keyword>
<dbReference type="Proteomes" id="UP000320496">
    <property type="component" value="Chromosome"/>
</dbReference>
<dbReference type="PANTHER" id="PTHR30508:SF1">
    <property type="entry name" value="UPF0051 PROTEIN ABCI8, CHLOROPLASTIC-RELATED"/>
    <property type="match status" value="1"/>
</dbReference>
<protein>
    <submittedName>
        <fullName evidence="4">FeS cluster assembly protein SufB</fullName>
    </submittedName>
</protein>
<feature type="domain" description="SUF system FeS cluster assembly SufBD core" evidence="2">
    <location>
        <begin position="181"/>
        <end position="411"/>
    </location>
</feature>
<evidence type="ECO:0000256" key="1">
    <source>
        <dbReference type="ARBA" id="ARBA00043967"/>
    </source>
</evidence>
<dbReference type="NCBIfam" id="TIGR01981">
    <property type="entry name" value="sufD"/>
    <property type="match status" value="1"/>
</dbReference>